<dbReference type="InterPro" id="IPR001791">
    <property type="entry name" value="Laminin_G"/>
</dbReference>
<dbReference type="CDD" id="cd00110">
    <property type="entry name" value="LamG"/>
    <property type="match status" value="1"/>
</dbReference>
<evidence type="ECO:0000256" key="2">
    <source>
        <dbReference type="PROSITE-ProRule" id="PRU00076"/>
    </source>
</evidence>
<dbReference type="InterPro" id="IPR050372">
    <property type="entry name" value="Neurexin-related_CASP"/>
</dbReference>
<dbReference type="Pfam" id="PF00054">
    <property type="entry name" value="Laminin_G_1"/>
    <property type="match status" value="1"/>
</dbReference>
<feature type="domain" description="EGF-like" evidence="4">
    <location>
        <begin position="56"/>
        <end position="93"/>
    </location>
</feature>
<keyword evidence="1 2" id="KW-1015">Disulfide bond</keyword>
<dbReference type="SUPFAM" id="SSF57196">
    <property type="entry name" value="EGF/Laminin"/>
    <property type="match status" value="1"/>
</dbReference>
<feature type="domain" description="EGF-like" evidence="4">
    <location>
        <begin position="15"/>
        <end position="54"/>
    </location>
</feature>
<comment type="caution">
    <text evidence="2">Lacks conserved residue(s) required for the propagation of feature annotation.</text>
</comment>
<evidence type="ECO:0008006" key="7">
    <source>
        <dbReference type="Google" id="ProtNLM"/>
    </source>
</evidence>
<dbReference type="VEuPathDB" id="VectorBase:BGLB017428"/>
<dbReference type="Gene3D" id="2.10.25.10">
    <property type="entry name" value="Laminin"/>
    <property type="match status" value="2"/>
</dbReference>
<feature type="disulfide bond" evidence="2">
    <location>
        <begin position="25"/>
        <end position="42"/>
    </location>
</feature>
<evidence type="ECO:0000256" key="1">
    <source>
        <dbReference type="ARBA" id="ARBA00023157"/>
    </source>
</evidence>
<dbReference type="InterPro" id="IPR013320">
    <property type="entry name" value="ConA-like_dom_sf"/>
</dbReference>
<sequence>MNLGAEAVSLKNVIPYDVCAIERPCVNGGTCRAFNIRYGYVCECPSGLGGEKCEQRRETCSPGLCGPEGRCVNLPQGGYSCACPLRLTGDHCSRTIQIADPAFGRTSFISYDTIKGGLMTLSIKLDFNPRRLEDGIILYNAQKADGKQDFIALVVKDRHLEFRFDVGSGPAIIRSRYPLRANEWTKVVAERRGREGMLTVNDEESVNAQVAANDRQLYEVYGPHSDDQLHLLNQFLLLCFAIFSFKPYLTNTANKSCVYSSSRVDHLTRIYTSQVQRSLQVETH</sequence>
<feature type="domain" description="Laminin G" evidence="3">
    <location>
        <begin position="98"/>
        <end position="284"/>
    </location>
</feature>
<evidence type="ECO:0000313" key="6">
    <source>
        <dbReference type="Proteomes" id="UP000076420"/>
    </source>
</evidence>
<dbReference type="InterPro" id="IPR000742">
    <property type="entry name" value="EGF"/>
</dbReference>
<dbReference type="PROSITE" id="PS50025">
    <property type="entry name" value="LAM_G_DOMAIN"/>
    <property type="match status" value="1"/>
</dbReference>
<evidence type="ECO:0000259" key="4">
    <source>
        <dbReference type="PROSITE" id="PS50026"/>
    </source>
</evidence>
<dbReference type="CDD" id="cd00054">
    <property type="entry name" value="EGF_CA"/>
    <property type="match status" value="2"/>
</dbReference>
<reference evidence="5" key="1">
    <citation type="submission" date="2020-05" db="UniProtKB">
        <authorList>
            <consortium name="EnsemblMetazoa"/>
        </authorList>
    </citation>
    <scope>IDENTIFICATION</scope>
    <source>
        <strain evidence="5">BB02</strain>
    </source>
</reference>
<proteinExistence type="predicted"/>
<accession>A0A2C9KC15</accession>
<evidence type="ECO:0000313" key="5">
    <source>
        <dbReference type="EnsemblMetazoa" id="BGLB017428-PA"/>
    </source>
</evidence>
<dbReference type="VEuPathDB" id="VectorBase:BGLAX_038611"/>
<keyword evidence="2" id="KW-0245">EGF-like domain</keyword>
<dbReference type="SUPFAM" id="SSF49899">
    <property type="entry name" value="Concanavalin A-like lectins/glucanases"/>
    <property type="match status" value="1"/>
</dbReference>
<gene>
    <name evidence="5" type="primary">106053033</name>
</gene>
<dbReference type="PROSITE" id="PS50026">
    <property type="entry name" value="EGF_3"/>
    <property type="match status" value="2"/>
</dbReference>
<dbReference type="SMART" id="SM00282">
    <property type="entry name" value="LamG"/>
    <property type="match status" value="1"/>
</dbReference>
<evidence type="ECO:0000259" key="3">
    <source>
        <dbReference type="PROSITE" id="PS50025"/>
    </source>
</evidence>
<dbReference type="Gene3D" id="2.60.120.200">
    <property type="match status" value="1"/>
</dbReference>
<dbReference type="KEGG" id="bgt:106053033"/>
<dbReference type="Proteomes" id="UP000076420">
    <property type="component" value="Unassembled WGS sequence"/>
</dbReference>
<dbReference type="STRING" id="6526.A0A2C9KC15"/>
<dbReference type="PROSITE" id="PS00022">
    <property type="entry name" value="EGF_1"/>
    <property type="match status" value="2"/>
</dbReference>
<dbReference type="EnsemblMetazoa" id="BGLB017428-RA">
    <property type="protein sequence ID" value="BGLB017428-PA"/>
    <property type="gene ID" value="BGLB017428"/>
</dbReference>
<dbReference type="PANTHER" id="PTHR15036:SF85">
    <property type="entry name" value="SP2353, ISOFORM A"/>
    <property type="match status" value="1"/>
</dbReference>
<feature type="disulfide bond" evidence="2">
    <location>
        <begin position="44"/>
        <end position="53"/>
    </location>
</feature>
<dbReference type="GO" id="GO:0016020">
    <property type="term" value="C:membrane"/>
    <property type="evidence" value="ECO:0007669"/>
    <property type="project" value="UniProtKB-SubCell"/>
</dbReference>
<feature type="disulfide bond" evidence="2">
    <location>
        <begin position="83"/>
        <end position="92"/>
    </location>
</feature>
<organism evidence="5 6">
    <name type="scientific">Biomphalaria glabrata</name>
    <name type="common">Bloodfluke planorb</name>
    <name type="synonym">Freshwater snail</name>
    <dbReference type="NCBI Taxonomy" id="6526"/>
    <lineage>
        <taxon>Eukaryota</taxon>
        <taxon>Metazoa</taxon>
        <taxon>Spiralia</taxon>
        <taxon>Lophotrochozoa</taxon>
        <taxon>Mollusca</taxon>
        <taxon>Gastropoda</taxon>
        <taxon>Heterobranchia</taxon>
        <taxon>Euthyneura</taxon>
        <taxon>Panpulmonata</taxon>
        <taxon>Hygrophila</taxon>
        <taxon>Lymnaeoidea</taxon>
        <taxon>Planorbidae</taxon>
        <taxon>Biomphalaria</taxon>
    </lineage>
</organism>
<name>A0A2C9KC15_BIOGL</name>
<dbReference type="PANTHER" id="PTHR15036">
    <property type="entry name" value="PIKACHURIN-LIKE PROTEIN"/>
    <property type="match status" value="1"/>
</dbReference>
<dbReference type="SMART" id="SM00181">
    <property type="entry name" value="EGF"/>
    <property type="match status" value="2"/>
</dbReference>
<dbReference type="AlphaFoldDB" id="A0A2C9KC15"/>
<protein>
    <recommendedName>
        <fullName evidence="7">EGF-like domain-containing protein</fullName>
    </recommendedName>
</protein>